<dbReference type="OrthoDB" id="422156at2759"/>
<dbReference type="GO" id="GO:0000139">
    <property type="term" value="C:Golgi membrane"/>
    <property type="evidence" value="ECO:0007669"/>
    <property type="project" value="UniProtKB-SubCell"/>
</dbReference>
<feature type="transmembrane region" description="Helical" evidence="9">
    <location>
        <begin position="199"/>
        <end position="217"/>
    </location>
</feature>
<keyword evidence="3" id="KW-0813">Transport</keyword>
<name>A0A2T9Z196_9FUNG</name>
<evidence type="ECO:0000256" key="3">
    <source>
        <dbReference type="ARBA" id="ARBA00022448"/>
    </source>
</evidence>
<dbReference type="PANTHER" id="PTHR21094">
    <property type="entry name" value="GOS-28 SNARE- RELATED"/>
    <property type="match status" value="1"/>
</dbReference>
<keyword evidence="11" id="KW-1185">Reference proteome</keyword>
<evidence type="ECO:0000313" key="10">
    <source>
        <dbReference type="EMBL" id="PVU98362.1"/>
    </source>
</evidence>
<dbReference type="GO" id="GO:0048219">
    <property type="term" value="P:inter-Golgi cisterna vesicle-mediated transport"/>
    <property type="evidence" value="ECO:0007669"/>
    <property type="project" value="TreeGrafter"/>
</dbReference>
<comment type="caution">
    <text evidence="10">The sequence shown here is derived from an EMBL/GenBank/DDBJ whole genome shotgun (WGS) entry which is preliminary data.</text>
</comment>
<reference evidence="10 11" key="1">
    <citation type="journal article" date="2018" name="MBio">
        <title>Comparative Genomics Reveals the Core Gene Toolbox for the Fungus-Insect Symbiosis.</title>
        <authorList>
            <person name="Wang Y."/>
            <person name="Stata M."/>
            <person name="Wang W."/>
            <person name="Stajich J.E."/>
            <person name="White M.M."/>
            <person name="Moncalvo J.M."/>
        </authorList>
    </citation>
    <scope>NUCLEOTIDE SEQUENCE [LARGE SCALE GENOMIC DNA]</scope>
    <source>
        <strain evidence="10 11">AUS-77-4</strain>
    </source>
</reference>
<dbReference type="Proteomes" id="UP000245699">
    <property type="component" value="Unassembled WGS sequence"/>
</dbReference>
<dbReference type="GO" id="GO:0015031">
    <property type="term" value="P:protein transport"/>
    <property type="evidence" value="ECO:0007669"/>
    <property type="project" value="UniProtKB-KW"/>
</dbReference>
<dbReference type="EMBL" id="MBFT01000082">
    <property type="protein sequence ID" value="PVU98362.1"/>
    <property type="molecule type" value="Genomic_DNA"/>
</dbReference>
<keyword evidence="6 9" id="KW-1133">Transmembrane helix</keyword>
<comment type="similarity">
    <text evidence="2">Belongs to the GOSR1 family.</text>
</comment>
<evidence type="ECO:0000256" key="7">
    <source>
        <dbReference type="ARBA" id="ARBA00023034"/>
    </source>
</evidence>
<keyword evidence="4 9" id="KW-0812">Transmembrane</keyword>
<keyword evidence="7" id="KW-0333">Golgi apparatus</keyword>
<keyword evidence="8 9" id="KW-0472">Membrane</keyword>
<comment type="subcellular location">
    <subcellularLocation>
        <location evidence="1">Golgi apparatus membrane</location>
        <topology evidence="1">Single-pass type IV membrane protein</topology>
    </subcellularLocation>
</comment>
<evidence type="ECO:0000256" key="4">
    <source>
        <dbReference type="ARBA" id="ARBA00022692"/>
    </source>
</evidence>
<gene>
    <name evidence="10" type="ORF">BB559_001641</name>
</gene>
<evidence type="ECO:0000313" key="11">
    <source>
        <dbReference type="Proteomes" id="UP000245699"/>
    </source>
</evidence>
<dbReference type="Pfam" id="PF12352">
    <property type="entry name" value="V-SNARE_C"/>
    <property type="match status" value="1"/>
</dbReference>
<evidence type="ECO:0000256" key="1">
    <source>
        <dbReference type="ARBA" id="ARBA00004409"/>
    </source>
</evidence>
<evidence type="ECO:0008006" key="12">
    <source>
        <dbReference type="Google" id="ProtNLM"/>
    </source>
</evidence>
<dbReference type="GO" id="GO:0006906">
    <property type="term" value="P:vesicle fusion"/>
    <property type="evidence" value="ECO:0007669"/>
    <property type="project" value="TreeGrafter"/>
</dbReference>
<proteinExistence type="inferred from homology"/>
<evidence type="ECO:0000256" key="5">
    <source>
        <dbReference type="ARBA" id="ARBA00022927"/>
    </source>
</evidence>
<dbReference type="STRING" id="61424.A0A2T9Z196"/>
<protein>
    <recommendedName>
        <fullName evidence="12">Golgi SNAP receptor complex member 1</fullName>
    </recommendedName>
</protein>
<dbReference type="GO" id="GO:0006888">
    <property type="term" value="P:endoplasmic reticulum to Golgi vesicle-mediated transport"/>
    <property type="evidence" value="ECO:0007669"/>
    <property type="project" value="InterPro"/>
</dbReference>
<keyword evidence="5" id="KW-0653">Protein transport</keyword>
<dbReference type="GO" id="GO:0005801">
    <property type="term" value="C:cis-Golgi network"/>
    <property type="evidence" value="ECO:0007669"/>
    <property type="project" value="InterPro"/>
</dbReference>
<dbReference type="InterPro" id="IPR023601">
    <property type="entry name" value="Golgi_SNAP_su1"/>
</dbReference>
<dbReference type="GO" id="GO:0031201">
    <property type="term" value="C:SNARE complex"/>
    <property type="evidence" value="ECO:0007669"/>
    <property type="project" value="TreeGrafter"/>
</dbReference>
<evidence type="ECO:0000256" key="6">
    <source>
        <dbReference type="ARBA" id="ARBA00022989"/>
    </source>
</evidence>
<evidence type="ECO:0000256" key="2">
    <source>
        <dbReference type="ARBA" id="ARBA00008473"/>
    </source>
</evidence>
<sequence>METWESQSKKAQEIERKLEHGINQYAEYSTPKNNVVIDSEWNRNITEMEKNIGQMLNELEATVHKLDEFTANGSSSMGIPFRMLQRHTDSYQEYRISFKKYQMNANNVKTRHGLLGKSREYRAGATGEEMLLDERIHIDSSIEQTEFIIGQAYGVRTDLRDQHGSLINSTNRVIDVGNIMPNINVLLRRIRARKLRDQVILGIVISVCLIILIKYIFGI</sequence>
<dbReference type="PANTHER" id="PTHR21094:SF2">
    <property type="entry name" value="GOLGI SNAP RECEPTOR COMPLEX MEMBER 1"/>
    <property type="match status" value="1"/>
</dbReference>
<dbReference type="AlphaFoldDB" id="A0A2T9Z196"/>
<dbReference type="GO" id="GO:0005797">
    <property type="term" value="C:Golgi medial cisterna"/>
    <property type="evidence" value="ECO:0007669"/>
    <property type="project" value="TreeGrafter"/>
</dbReference>
<accession>A0A2T9Z196</accession>
<organism evidence="10 11">
    <name type="scientific">Furculomyces boomerangus</name>
    <dbReference type="NCBI Taxonomy" id="61424"/>
    <lineage>
        <taxon>Eukaryota</taxon>
        <taxon>Fungi</taxon>
        <taxon>Fungi incertae sedis</taxon>
        <taxon>Zoopagomycota</taxon>
        <taxon>Kickxellomycotina</taxon>
        <taxon>Harpellomycetes</taxon>
        <taxon>Harpellales</taxon>
        <taxon>Harpellaceae</taxon>
        <taxon>Furculomyces</taxon>
    </lineage>
</organism>
<evidence type="ECO:0000256" key="9">
    <source>
        <dbReference type="SAM" id="Phobius"/>
    </source>
</evidence>
<evidence type="ECO:0000256" key="8">
    <source>
        <dbReference type="ARBA" id="ARBA00023136"/>
    </source>
</evidence>
<dbReference type="GO" id="GO:0005484">
    <property type="term" value="F:SNAP receptor activity"/>
    <property type="evidence" value="ECO:0007669"/>
    <property type="project" value="TreeGrafter"/>
</dbReference>